<dbReference type="Pfam" id="PF02518">
    <property type="entry name" value="HATPase_c"/>
    <property type="match status" value="1"/>
</dbReference>
<dbReference type="SMART" id="SM00387">
    <property type="entry name" value="HATPase_c"/>
    <property type="match status" value="1"/>
</dbReference>
<dbReference type="Pfam" id="PF00672">
    <property type="entry name" value="HAMP"/>
    <property type="match status" value="1"/>
</dbReference>
<evidence type="ECO:0000256" key="5">
    <source>
        <dbReference type="ARBA" id="ARBA00022679"/>
    </source>
</evidence>
<keyword evidence="4" id="KW-0597">Phosphoprotein</keyword>
<dbReference type="PANTHER" id="PTHR43547:SF2">
    <property type="entry name" value="HYBRID SIGNAL TRANSDUCTION HISTIDINE KINASE C"/>
    <property type="match status" value="1"/>
</dbReference>
<evidence type="ECO:0000259" key="8">
    <source>
        <dbReference type="PROSITE" id="PS50109"/>
    </source>
</evidence>
<dbReference type="PROSITE" id="PS50885">
    <property type="entry name" value="HAMP"/>
    <property type="match status" value="1"/>
</dbReference>
<dbReference type="Pfam" id="PF00512">
    <property type="entry name" value="HisKA"/>
    <property type="match status" value="1"/>
</dbReference>
<dbReference type="InterPro" id="IPR005467">
    <property type="entry name" value="His_kinase_dom"/>
</dbReference>
<evidence type="ECO:0000256" key="4">
    <source>
        <dbReference type="ARBA" id="ARBA00022553"/>
    </source>
</evidence>
<keyword evidence="11" id="KW-1185">Reference proteome</keyword>
<keyword evidence="7" id="KW-0812">Transmembrane</keyword>
<evidence type="ECO:0000313" key="10">
    <source>
        <dbReference type="EMBL" id="GHE91508.1"/>
    </source>
</evidence>
<dbReference type="InterPro" id="IPR003594">
    <property type="entry name" value="HATPase_dom"/>
</dbReference>
<dbReference type="SMART" id="SM00304">
    <property type="entry name" value="HAMP"/>
    <property type="match status" value="1"/>
</dbReference>
<feature type="domain" description="HAMP" evidence="9">
    <location>
        <begin position="204"/>
        <end position="256"/>
    </location>
</feature>
<dbReference type="CDD" id="cd06225">
    <property type="entry name" value="HAMP"/>
    <property type="match status" value="1"/>
</dbReference>
<dbReference type="PANTHER" id="PTHR43547">
    <property type="entry name" value="TWO-COMPONENT HISTIDINE KINASE"/>
    <property type="match status" value="1"/>
</dbReference>
<feature type="transmembrane region" description="Helical" evidence="7">
    <location>
        <begin position="185"/>
        <end position="208"/>
    </location>
</feature>
<accession>A0ABQ3ITF8</accession>
<keyword evidence="7" id="KW-0472">Membrane</keyword>
<dbReference type="PROSITE" id="PS50109">
    <property type="entry name" value="HIS_KIN"/>
    <property type="match status" value="1"/>
</dbReference>
<dbReference type="InterPro" id="IPR004358">
    <property type="entry name" value="Sig_transdc_His_kin-like_C"/>
</dbReference>
<evidence type="ECO:0000259" key="9">
    <source>
        <dbReference type="PROSITE" id="PS50885"/>
    </source>
</evidence>
<evidence type="ECO:0000256" key="7">
    <source>
        <dbReference type="SAM" id="Phobius"/>
    </source>
</evidence>
<comment type="subcellular location">
    <subcellularLocation>
        <location evidence="2">Membrane</location>
    </subcellularLocation>
</comment>
<name>A0ABQ3ITF8_9GAMM</name>
<comment type="caution">
    <text evidence="10">The sequence shown here is derived from an EMBL/GenBank/DDBJ whole genome shotgun (WGS) entry which is preliminary data.</text>
</comment>
<reference evidence="11" key="1">
    <citation type="journal article" date="2019" name="Int. J. Syst. Evol. Microbiol.">
        <title>The Global Catalogue of Microorganisms (GCM) 10K type strain sequencing project: providing services to taxonomists for standard genome sequencing and annotation.</title>
        <authorList>
            <consortium name="The Broad Institute Genomics Platform"/>
            <consortium name="The Broad Institute Genome Sequencing Center for Infectious Disease"/>
            <person name="Wu L."/>
            <person name="Ma J."/>
        </authorList>
    </citation>
    <scope>NUCLEOTIDE SEQUENCE [LARGE SCALE GENOMIC DNA]</scope>
    <source>
        <strain evidence="11">CGMCC 1.15922</strain>
    </source>
</reference>
<comment type="catalytic activity">
    <reaction evidence="1">
        <text>ATP + protein L-histidine = ADP + protein N-phospho-L-histidine.</text>
        <dbReference type="EC" id="2.7.13.3"/>
    </reaction>
</comment>
<feature type="transmembrane region" description="Helical" evidence="7">
    <location>
        <begin position="20"/>
        <end position="38"/>
    </location>
</feature>
<feature type="domain" description="Histidine kinase" evidence="8">
    <location>
        <begin position="264"/>
        <end position="483"/>
    </location>
</feature>
<dbReference type="InterPro" id="IPR003660">
    <property type="entry name" value="HAMP_dom"/>
</dbReference>
<dbReference type="Gene3D" id="1.10.287.130">
    <property type="match status" value="1"/>
</dbReference>
<dbReference type="Gene3D" id="6.10.340.10">
    <property type="match status" value="1"/>
</dbReference>
<dbReference type="GO" id="GO:0016301">
    <property type="term" value="F:kinase activity"/>
    <property type="evidence" value="ECO:0007669"/>
    <property type="project" value="UniProtKB-KW"/>
</dbReference>
<protein>
    <recommendedName>
        <fullName evidence="3">histidine kinase</fullName>
        <ecNumber evidence="3">2.7.13.3</ecNumber>
    </recommendedName>
</protein>
<dbReference type="RefSeq" id="WP_189378241.1">
    <property type="nucleotide sequence ID" value="NZ_BNAH01000008.1"/>
</dbReference>
<keyword evidence="7" id="KW-1133">Transmembrane helix</keyword>
<evidence type="ECO:0000313" key="11">
    <source>
        <dbReference type="Proteomes" id="UP000626370"/>
    </source>
</evidence>
<evidence type="ECO:0000256" key="3">
    <source>
        <dbReference type="ARBA" id="ARBA00012438"/>
    </source>
</evidence>
<dbReference type="SMART" id="SM00388">
    <property type="entry name" value="HisKA"/>
    <property type="match status" value="1"/>
</dbReference>
<dbReference type="SUPFAM" id="SSF158472">
    <property type="entry name" value="HAMP domain-like"/>
    <property type="match status" value="1"/>
</dbReference>
<dbReference type="SUPFAM" id="SSF55874">
    <property type="entry name" value="ATPase domain of HSP90 chaperone/DNA topoisomerase II/histidine kinase"/>
    <property type="match status" value="1"/>
</dbReference>
<dbReference type="Proteomes" id="UP000626370">
    <property type="component" value="Unassembled WGS sequence"/>
</dbReference>
<keyword evidence="6 10" id="KW-0418">Kinase</keyword>
<dbReference type="CDD" id="cd00082">
    <property type="entry name" value="HisKA"/>
    <property type="match status" value="1"/>
</dbReference>
<sequence length="496" mass="55578">MQQLIKKLSFYHVSIKTLTLMGFGLVAFPLVFAFLYSANQVNSLSQQGTTAIFNVAELVENNRKLSQTLTRLERFASQFVVLKEQELLTQYVEEKQELINLLSQEFSRYSDEQFPLLIEQFTNKVNEIDSLIQSTAADSLSLDTVQSLFKQLAQVNQQLSLHTNEVINQRANAMEASANHVKRTMLFSLLIIPITLLIAGVFIVLITLPLKVLLGKIKLLEQGNFQQSITVDGSIEIEEIADALETMRSRLHALELQKSSFIRHISHELKTPLAAIREGTELIYDKSVGPLNNDQQEITHIIRTSVNRLQRLIEDLLDFNIVLDSTSLQDAEVINLTTEIERALTLRVLDIKRKQLIVNMDVGKISLQCNSKQLSVILDNLLSNAIKFSPDKGAITIKAWVEQHALYLTITDQGTGIASSLHSKIFDAFYQGPAKHNSQIKSSGLGLTIVKELLMRLNGSISIESNTTSPSFTTFTIKLPRAKVMSLNSIPTSEKT</sequence>
<evidence type="ECO:0000256" key="6">
    <source>
        <dbReference type="ARBA" id="ARBA00022777"/>
    </source>
</evidence>
<dbReference type="PRINTS" id="PR00344">
    <property type="entry name" value="BCTRLSENSOR"/>
</dbReference>
<evidence type="ECO:0000256" key="1">
    <source>
        <dbReference type="ARBA" id="ARBA00000085"/>
    </source>
</evidence>
<dbReference type="EMBL" id="BNAH01000008">
    <property type="protein sequence ID" value="GHE91508.1"/>
    <property type="molecule type" value="Genomic_DNA"/>
</dbReference>
<keyword evidence="5" id="KW-0808">Transferase</keyword>
<proteinExistence type="predicted"/>
<dbReference type="InterPro" id="IPR003661">
    <property type="entry name" value="HisK_dim/P_dom"/>
</dbReference>
<evidence type="ECO:0000256" key="2">
    <source>
        <dbReference type="ARBA" id="ARBA00004370"/>
    </source>
</evidence>
<organism evidence="10 11">
    <name type="scientific">Thalassotalea profundi</name>
    <dbReference type="NCBI Taxonomy" id="2036687"/>
    <lineage>
        <taxon>Bacteria</taxon>
        <taxon>Pseudomonadati</taxon>
        <taxon>Pseudomonadota</taxon>
        <taxon>Gammaproteobacteria</taxon>
        <taxon>Alteromonadales</taxon>
        <taxon>Colwelliaceae</taxon>
        <taxon>Thalassotalea</taxon>
    </lineage>
</organism>
<dbReference type="SUPFAM" id="SSF47384">
    <property type="entry name" value="Homodimeric domain of signal transducing histidine kinase"/>
    <property type="match status" value="1"/>
</dbReference>
<dbReference type="InterPro" id="IPR036890">
    <property type="entry name" value="HATPase_C_sf"/>
</dbReference>
<dbReference type="EC" id="2.7.13.3" evidence="3"/>
<dbReference type="Gene3D" id="3.30.565.10">
    <property type="entry name" value="Histidine kinase-like ATPase, C-terminal domain"/>
    <property type="match status" value="1"/>
</dbReference>
<gene>
    <name evidence="10" type="ORF">GCM10011501_21110</name>
</gene>
<dbReference type="InterPro" id="IPR036097">
    <property type="entry name" value="HisK_dim/P_sf"/>
</dbReference>